<sequence length="179" mass="18971">MNDLQRLDVLERRETPLMPSDVKVNAWVRVKGNLEYVKQLCANGFEAEEGGEGGGGEGENQEPLGGGGGGEGGGVQQYQQSNGGRPEPDYAVGWEDGMEDTIGKCFEVAVVSRAYRSTPVVGLCVGTGLVAIGGNGSSSRDSEASRESVASAARARARKQAATMNKYGWYFPLEALEHI</sequence>
<dbReference type="Proteomes" id="UP000198341">
    <property type="component" value="Chromosome 7"/>
</dbReference>
<dbReference type="AlphaFoldDB" id="K8FEI6"/>
<feature type="region of interest" description="Disordered" evidence="1">
    <location>
        <begin position="48"/>
        <end position="91"/>
    </location>
</feature>
<feature type="compositionally biased region" description="Gly residues" evidence="1">
    <location>
        <begin position="52"/>
        <end position="75"/>
    </location>
</feature>
<organism evidence="2 3">
    <name type="scientific">Bathycoccus prasinos</name>
    <dbReference type="NCBI Taxonomy" id="41875"/>
    <lineage>
        <taxon>Eukaryota</taxon>
        <taxon>Viridiplantae</taxon>
        <taxon>Chlorophyta</taxon>
        <taxon>Mamiellophyceae</taxon>
        <taxon>Mamiellales</taxon>
        <taxon>Bathycoccaceae</taxon>
        <taxon>Bathycoccus</taxon>
    </lineage>
</organism>
<name>K8FEI6_9CHLO</name>
<dbReference type="KEGG" id="bpg:Bathy07g01210"/>
<reference evidence="2 3" key="1">
    <citation type="submission" date="2011-10" db="EMBL/GenBank/DDBJ databases">
        <authorList>
            <person name="Genoscope - CEA"/>
        </authorList>
    </citation>
    <scope>NUCLEOTIDE SEQUENCE [LARGE SCALE GENOMIC DNA]</scope>
    <source>
        <strain evidence="2 3">RCC 1105</strain>
    </source>
</reference>
<proteinExistence type="predicted"/>
<dbReference type="OrthoDB" id="10495542at2759"/>
<evidence type="ECO:0000313" key="2">
    <source>
        <dbReference type="EMBL" id="CCO66296.1"/>
    </source>
</evidence>
<dbReference type="GeneID" id="19014611"/>
<dbReference type="EMBL" id="FO082272">
    <property type="protein sequence ID" value="CCO66296.1"/>
    <property type="molecule type" value="Genomic_DNA"/>
</dbReference>
<dbReference type="RefSeq" id="XP_007512208.1">
    <property type="nucleotide sequence ID" value="XM_007512146.1"/>
</dbReference>
<keyword evidence="3" id="KW-1185">Reference proteome</keyword>
<protein>
    <submittedName>
        <fullName evidence="2">Uncharacterized protein</fullName>
    </submittedName>
</protein>
<accession>K8FEI6</accession>
<gene>
    <name evidence="2" type="ORF">Bathy07g01210</name>
</gene>
<evidence type="ECO:0000256" key="1">
    <source>
        <dbReference type="SAM" id="MobiDB-lite"/>
    </source>
</evidence>
<evidence type="ECO:0000313" key="3">
    <source>
        <dbReference type="Proteomes" id="UP000198341"/>
    </source>
</evidence>